<dbReference type="STRING" id="4615.A0A199VMZ5"/>
<evidence type="ECO:0000256" key="13">
    <source>
        <dbReference type="ARBA" id="ARBA00022989"/>
    </source>
</evidence>
<dbReference type="SUPFAM" id="SSF56112">
    <property type="entry name" value="Protein kinase-like (PK-like)"/>
    <property type="match status" value="2"/>
</dbReference>
<dbReference type="Gene3D" id="1.10.510.10">
    <property type="entry name" value="Transferase(Phosphotransferase) domain 1"/>
    <property type="match status" value="1"/>
</dbReference>
<feature type="chain" id="PRO_5008508382" description="non-specific serine/threonine protein kinase" evidence="22">
    <location>
        <begin position="24"/>
        <end position="708"/>
    </location>
</feature>
<keyword evidence="9 24" id="KW-0430">Lectin</keyword>
<comment type="subcellular location">
    <subcellularLocation>
        <location evidence="1">Membrane</location>
        <topology evidence="1">Single-pass type I membrane protein</topology>
    </subcellularLocation>
</comment>
<dbReference type="InterPro" id="IPR011009">
    <property type="entry name" value="Kinase-like_dom_sf"/>
</dbReference>
<keyword evidence="7 21" id="KW-0812">Transmembrane</keyword>
<feature type="signal peptide" evidence="22">
    <location>
        <begin position="1"/>
        <end position="23"/>
    </location>
</feature>
<dbReference type="Gene3D" id="3.30.200.20">
    <property type="entry name" value="Phosphorylase Kinase, domain 1"/>
    <property type="match status" value="1"/>
</dbReference>
<evidence type="ECO:0000259" key="23">
    <source>
        <dbReference type="PROSITE" id="PS50011"/>
    </source>
</evidence>
<evidence type="ECO:0000256" key="4">
    <source>
        <dbReference type="ARBA" id="ARBA00012513"/>
    </source>
</evidence>
<dbReference type="FunFam" id="2.60.120.200:FF:000051">
    <property type="entry name" value="L-type lectin-domain containing receptor kinase V.9"/>
    <property type="match status" value="1"/>
</dbReference>
<dbReference type="Proteomes" id="UP000092600">
    <property type="component" value="Unassembled WGS sequence"/>
</dbReference>
<dbReference type="InterPro" id="IPR008271">
    <property type="entry name" value="Ser/Thr_kinase_AS"/>
</dbReference>
<evidence type="ECO:0000256" key="9">
    <source>
        <dbReference type="ARBA" id="ARBA00022734"/>
    </source>
</evidence>
<evidence type="ECO:0000256" key="2">
    <source>
        <dbReference type="ARBA" id="ARBA00008536"/>
    </source>
</evidence>
<name>A0A199VMZ5_ANACO</name>
<keyword evidence="6" id="KW-0808">Transferase</keyword>
<evidence type="ECO:0000256" key="6">
    <source>
        <dbReference type="ARBA" id="ARBA00022679"/>
    </source>
</evidence>
<dbReference type="EMBL" id="LSRQ01001373">
    <property type="protein sequence ID" value="OAY78090.1"/>
    <property type="molecule type" value="Genomic_DNA"/>
</dbReference>
<feature type="region of interest" description="Disordered" evidence="20">
    <location>
        <begin position="643"/>
        <end position="708"/>
    </location>
</feature>
<dbReference type="InterPro" id="IPR013320">
    <property type="entry name" value="ConA-like_dom_sf"/>
</dbReference>
<evidence type="ECO:0000256" key="19">
    <source>
        <dbReference type="PROSITE-ProRule" id="PRU10141"/>
    </source>
</evidence>
<gene>
    <name evidence="24" type="ORF">ACMD2_26241</name>
</gene>
<comment type="catalytic activity">
    <reaction evidence="18">
        <text>L-seryl-[protein] + ATP = O-phospho-L-seryl-[protein] + ADP + H(+)</text>
        <dbReference type="Rhea" id="RHEA:17989"/>
        <dbReference type="Rhea" id="RHEA-COMP:9863"/>
        <dbReference type="Rhea" id="RHEA-COMP:11604"/>
        <dbReference type="ChEBI" id="CHEBI:15378"/>
        <dbReference type="ChEBI" id="CHEBI:29999"/>
        <dbReference type="ChEBI" id="CHEBI:30616"/>
        <dbReference type="ChEBI" id="CHEBI:83421"/>
        <dbReference type="ChEBI" id="CHEBI:456216"/>
        <dbReference type="EC" id="2.7.11.1"/>
    </reaction>
</comment>
<feature type="binding site" evidence="19">
    <location>
        <position position="376"/>
    </location>
    <ligand>
        <name>ATP</name>
        <dbReference type="ChEBI" id="CHEBI:30616"/>
    </ligand>
</feature>
<dbReference type="InterPro" id="IPR017441">
    <property type="entry name" value="Protein_kinase_ATP_BS"/>
</dbReference>
<feature type="domain" description="Protein kinase" evidence="23">
    <location>
        <begin position="347"/>
        <end position="641"/>
    </location>
</feature>
<evidence type="ECO:0000256" key="15">
    <source>
        <dbReference type="ARBA" id="ARBA00023170"/>
    </source>
</evidence>
<evidence type="ECO:0000313" key="25">
    <source>
        <dbReference type="Proteomes" id="UP000092600"/>
    </source>
</evidence>
<dbReference type="PROSITE" id="PS50011">
    <property type="entry name" value="PROTEIN_KINASE_DOM"/>
    <property type="match status" value="1"/>
</dbReference>
<evidence type="ECO:0000256" key="10">
    <source>
        <dbReference type="ARBA" id="ARBA00022741"/>
    </source>
</evidence>
<dbReference type="InterPro" id="IPR050528">
    <property type="entry name" value="L-type_Lectin-RKs"/>
</dbReference>
<evidence type="ECO:0000256" key="18">
    <source>
        <dbReference type="ARBA" id="ARBA00048679"/>
    </source>
</evidence>
<evidence type="ECO:0000256" key="21">
    <source>
        <dbReference type="SAM" id="Phobius"/>
    </source>
</evidence>
<keyword evidence="12 19" id="KW-0067">ATP-binding</keyword>
<dbReference type="InterPro" id="IPR000719">
    <property type="entry name" value="Prot_kinase_dom"/>
</dbReference>
<evidence type="ECO:0000256" key="8">
    <source>
        <dbReference type="ARBA" id="ARBA00022729"/>
    </source>
</evidence>
<keyword evidence="16" id="KW-0325">Glycoprotein</keyword>
<dbReference type="SUPFAM" id="SSF49899">
    <property type="entry name" value="Concanavalin A-like lectins/glucanases"/>
    <property type="match status" value="1"/>
</dbReference>
<accession>A0A199VMZ5</accession>
<feature type="compositionally biased region" description="Gly residues" evidence="20">
    <location>
        <begin position="657"/>
        <end position="666"/>
    </location>
</feature>
<organism evidence="24 25">
    <name type="scientific">Ananas comosus</name>
    <name type="common">Pineapple</name>
    <name type="synonym">Ananas ananas</name>
    <dbReference type="NCBI Taxonomy" id="4615"/>
    <lineage>
        <taxon>Eukaryota</taxon>
        <taxon>Viridiplantae</taxon>
        <taxon>Streptophyta</taxon>
        <taxon>Embryophyta</taxon>
        <taxon>Tracheophyta</taxon>
        <taxon>Spermatophyta</taxon>
        <taxon>Magnoliopsida</taxon>
        <taxon>Liliopsida</taxon>
        <taxon>Poales</taxon>
        <taxon>Bromeliaceae</taxon>
        <taxon>Bromelioideae</taxon>
        <taxon>Ananas</taxon>
    </lineage>
</organism>
<evidence type="ECO:0000256" key="5">
    <source>
        <dbReference type="ARBA" id="ARBA00022527"/>
    </source>
</evidence>
<dbReference type="PROSITE" id="PS00108">
    <property type="entry name" value="PROTEIN_KINASE_ST"/>
    <property type="match status" value="1"/>
</dbReference>
<evidence type="ECO:0000256" key="16">
    <source>
        <dbReference type="ARBA" id="ARBA00023180"/>
    </source>
</evidence>
<keyword evidence="13 21" id="KW-1133">Transmembrane helix</keyword>
<keyword evidence="8 22" id="KW-0732">Signal</keyword>
<dbReference type="EC" id="2.7.11.1" evidence="4"/>
<evidence type="ECO:0000256" key="1">
    <source>
        <dbReference type="ARBA" id="ARBA00004479"/>
    </source>
</evidence>
<evidence type="ECO:0000256" key="22">
    <source>
        <dbReference type="SAM" id="SignalP"/>
    </source>
</evidence>
<dbReference type="GO" id="GO:0004674">
    <property type="term" value="F:protein serine/threonine kinase activity"/>
    <property type="evidence" value="ECO:0007669"/>
    <property type="project" value="UniProtKB-KW"/>
</dbReference>
<comment type="similarity">
    <text evidence="3">In the C-terminal section; belongs to the protein kinase superfamily. Ser/Thr protein kinase family.</text>
</comment>
<keyword evidence="10 19" id="KW-0547">Nucleotide-binding</keyword>
<dbReference type="PROSITE" id="PS00107">
    <property type="entry name" value="PROTEIN_KINASE_ATP"/>
    <property type="match status" value="1"/>
</dbReference>
<evidence type="ECO:0000256" key="11">
    <source>
        <dbReference type="ARBA" id="ARBA00022777"/>
    </source>
</evidence>
<feature type="transmembrane region" description="Helical" evidence="21">
    <location>
        <begin position="288"/>
        <end position="313"/>
    </location>
</feature>
<keyword evidence="15 24" id="KW-0675">Receptor</keyword>
<sequence length="708" mass="75237">MVSLLSLLLLLLLLLFMLVEIKAAPTSDSFTYNGFIGSELHLDGIAEVAGNGLLVMTNTTKNQQGHAFHPSPLQFKNANRTVESFTTTFAFAIASEYADVSAHGLALVLSPTRGRPGALGVQYLGLFNQSDNGSPANHVAAVELDTIYNVEFDDLDNNHVGIDINGLRSAAAAPAAYYDEGGKLTNVSLYSGEPMLVWVEYSKEETKLDVTIAPVDAPKPTIPLLSLPVDLSSVIEETMFVGFSSSSGSVRSSHYVLGWSLRIGGEAPALDLSKLPSLPARKRSEKSALLLIGLPLAGSAMLITAILCTILGVQRRIRYAEVVEDWEGEYRTHRFSYEELFRATKGFRETELLGIGGFGRVYKGKLPSTGADVAIKRVSHGSREGTTMRGFVAEMASIGGSATDIWCGSSGTAGARASSFSSTSSSPTAASTSSCSATPRRRRRWTGRRVRIVRGVASALFYLHEGWEKVVVHRDIKAGNVLLDEEMNAKLGDFGLSRLYDRGGGDGDEGGAGARATHAVGTMGYMAPELARTGMASPASDVYAFGVLLLEVACGRRPIPPKESAGAGEPAPNLVDWVLGCWSRGAIRDVVDRRLGIAVDGEEAEEAEKVLRLGLMCAHPDATARPRIGRVMQYLGRELRLPPPPPPPPTEIAEAEGCGGAAGGEKVGCEEKGVKCESPDESSGGSSAETKTTTTTTTTTTESLLHGR</sequence>
<keyword evidence="14 21" id="KW-0472">Membrane</keyword>
<proteinExistence type="inferred from homology"/>
<evidence type="ECO:0000256" key="17">
    <source>
        <dbReference type="ARBA" id="ARBA00047899"/>
    </source>
</evidence>
<dbReference type="GO" id="GO:0030246">
    <property type="term" value="F:carbohydrate binding"/>
    <property type="evidence" value="ECO:0007669"/>
    <property type="project" value="UniProtKB-KW"/>
</dbReference>
<reference evidence="24 25" key="1">
    <citation type="journal article" date="2016" name="DNA Res.">
        <title>The draft genome of MD-2 pineapple using hybrid error correction of long reads.</title>
        <authorList>
            <person name="Redwan R.M."/>
            <person name="Saidin A."/>
            <person name="Kumar S.V."/>
        </authorList>
    </citation>
    <scope>NUCLEOTIDE SEQUENCE [LARGE SCALE GENOMIC DNA]</scope>
    <source>
        <strain evidence="25">cv. MD2</strain>
        <tissue evidence="24">Leaf</tissue>
    </source>
</reference>
<evidence type="ECO:0000313" key="24">
    <source>
        <dbReference type="EMBL" id="OAY78090.1"/>
    </source>
</evidence>
<dbReference type="InterPro" id="IPR001220">
    <property type="entry name" value="Legume_lectin_dom"/>
</dbReference>
<comment type="similarity">
    <text evidence="2">In the N-terminal section; belongs to the leguminous lectin family.</text>
</comment>
<comment type="caution">
    <text evidence="24">The sequence shown here is derived from an EMBL/GenBank/DDBJ whole genome shotgun (WGS) entry which is preliminary data.</text>
</comment>
<evidence type="ECO:0000256" key="3">
    <source>
        <dbReference type="ARBA" id="ARBA00010217"/>
    </source>
</evidence>
<dbReference type="CDD" id="cd06899">
    <property type="entry name" value="lectin_legume_LecRK_Arcelin_ConA"/>
    <property type="match status" value="1"/>
</dbReference>
<dbReference type="GO" id="GO:0016020">
    <property type="term" value="C:membrane"/>
    <property type="evidence" value="ECO:0007669"/>
    <property type="project" value="UniProtKB-SubCell"/>
</dbReference>
<comment type="catalytic activity">
    <reaction evidence="17">
        <text>L-threonyl-[protein] + ATP = O-phospho-L-threonyl-[protein] + ADP + H(+)</text>
        <dbReference type="Rhea" id="RHEA:46608"/>
        <dbReference type="Rhea" id="RHEA-COMP:11060"/>
        <dbReference type="Rhea" id="RHEA-COMP:11605"/>
        <dbReference type="ChEBI" id="CHEBI:15378"/>
        <dbReference type="ChEBI" id="CHEBI:30013"/>
        <dbReference type="ChEBI" id="CHEBI:30616"/>
        <dbReference type="ChEBI" id="CHEBI:61977"/>
        <dbReference type="ChEBI" id="CHEBI:456216"/>
        <dbReference type="EC" id="2.7.11.1"/>
    </reaction>
</comment>
<evidence type="ECO:0000256" key="7">
    <source>
        <dbReference type="ARBA" id="ARBA00022692"/>
    </source>
</evidence>
<protein>
    <recommendedName>
        <fullName evidence="4">non-specific serine/threonine protein kinase</fullName>
        <ecNumber evidence="4">2.7.11.1</ecNumber>
    </recommendedName>
</protein>
<dbReference type="Pfam" id="PF00139">
    <property type="entry name" value="Lectin_legB"/>
    <property type="match status" value="1"/>
</dbReference>
<dbReference type="AlphaFoldDB" id="A0A199VMZ5"/>
<feature type="compositionally biased region" description="Low complexity" evidence="20">
    <location>
        <begin position="690"/>
        <end position="701"/>
    </location>
</feature>
<dbReference type="SMART" id="SM00220">
    <property type="entry name" value="S_TKc"/>
    <property type="match status" value="1"/>
</dbReference>
<dbReference type="FunFam" id="1.10.510.10:FF:000108">
    <property type="entry name" value="L-type lectin-domain containing receptor kinase S.4"/>
    <property type="match status" value="1"/>
</dbReference>
<evidence type="ECO:0000256" key="14">
    <source>
        <dbReference type="ARBA" id="ARBA00023136"/>
    </source>
</evidence>
<dbReference type="Pfam" id="PF00069">
    <property type="entry name" value="Pkinase"/>
    <property type="match status" value="1"/>
</dbReference>
<dbReference type="PANTHER" id="PTHR27007">
    <property type="match status" value="1"/>
</dbReference>
<keyword evidence="11 24" id="KW-0418">Kinase</keyword>
<evidence type="ECO:0000256" key="12">
    <source>
        <dbReference type="ARBA" id="ARBA00022840"/>
    </source>
</evidence>
<dbReference type="Gene3D" id="2.60.120.200">
    <property type="match status" value="1"/>
</dbReference>
<evidence type="ECO:0000256" key="20">
    <source>
        <dbReference type="SAM" id="MobiDB-lite"/>
    </source>
</evidence>
<feature type="region of interest" description="Disordered" evidence="20">
    <location>
        <begin position="417"/>
        <end position="442"/>
    </location>
</feature>
<feature type="compositionally biased region" description="Basic and acidic residues" evidence="20">
    <location>
        <begin position="667"/>
        <end position="678"/>
    </location>
</feature>
<keyword evidence="5" id="KW-0723">Serine/threonine-protein kinase</keyword>
<dbReference type="GO" id="GO:0005524">
    <property type="term" value="F:ATP binding"/>
    <property type="evidence" value="ECO:0007669"/>
    <property type="project" value="UniProtKB-UniRule"/>
</dbReference>
<feature type="compositionally biased region" description="Low complexity" evidence="20">
    <location>
        <begin position="417"/>
        <end position="438"/>
    </location>
</feature>